<dbReference type="SUPFAM" id="SSF69047">
    <property type="entry name" value="Hypothetical protein YjbJ"/>
    <property type="match status" value="1"/>
</dbReference>
<keyword evidence="1" id="KW-0472">Membrane</keyword>
<evidence type="ECO:0000313" key="3">
    <source>
        <dbReference type="EMBL" id="KMV33883.1"/>
    </source>
</evidence>
<feature type="transmembrane region" description="Helical" evidence="1">
    <location>
        <begin position="62"/>
        <end position="80"/>
    </location>
</feature>
<sequence>MFGKADDKLKEVSGLAQEAYGRATNSHHDEAKGAARRYANQASYAVRDAADTVRDQVTSNPLSGLAIAAAAGVVLGYLLARK</sequence>
<reference evidence="3 4" key="1">
    <citation type="submission" date="2015-06" db="EMBL/GenBank/DDBJ databases">
        <title>Genome sequencing of Cronobacter sp. strain DJ34 isolated from petroleum contaminated sludge of Duliajan Oil Fields, Assam, India.</title>
        <authorList>
            <person name="Pal S."/>
            <person name="Banerjee T.D."/>
            <person name="Roy A."/>
            <person name="Sar P."/>
            <person name="Kazy S.K."/>
        </authorList>
    </citation>
    <scope>NUCLEOTIDE SEQUENCE [LARGE SCALE GENOMIC DNA]</scope>
    <source>
        <strain evidence="3 4">DJ34</strain>
    </source>
</reference>
<keyword evidence="4" id="KW-1185">Reference proteome</keyword>
<keyword evidence="1" id="KW-1133">Transmembrane helix</keyword>
<name>A0A0J8VK97_9ENTR</name>
<dbReference type="InterPro" id="IPR036629">
    <property type="entry name" value="YjbJ_sf"/>
</dbReference>
<dbReference type="Proteomes" id="UP000037315">
    <property type="component" value="Unassembled WGS sequence"/>
</dbReference>
<keyword evidence="1" id="KW-0812">Transmembrane</keyword>
<dbReference type="OrthoDB" id="6462367at2"/>
<evidence type="ECO:0000259" key="2">
    <source>
        <dbReference type="Pfam" id="PF19029"/>
    </source>
</evidence>
<protein>
    <recommendedName>
        <fullName evidence="2">DUF883 domain-containing protein</fullName>
    </recommendedName>
</protein>
<proteinExistence type="predicted"/>
<gene>
    <name evidence="3" type="ORF">ACH50_14325</name>
</gene>
<dbReference type="PATRIC" id="fig|1656095.3.peg.764"/>
<dbReference type="Gene3D" id="1.10.1470.10">
    <property type="entry name" value="YjbJ"/>
    <property type="match status" value="1"/>
</dbReference>
<dbReference type="AlphaFoldDB" id="A0A0J8VK97"/>
<dbReference type="Pfam" id="PF19029">
    <property type="entry name" value="DUF883_C"/>
    <property type="match status" value="1"/>
</dbReference>
<dbReference type="InterPro" id="IPR043605">
    <property type="entry name" value="DUF883_C"/>
</dbReference>
<feature type="domain" description="DUF883" evidence="2">
    <location>
        <begin position="56"/>
        <end position="82"/>
    </location>
</feature>
<organism evidence="3 4">
    <name type="scientific">Franconibacter pulveris</name>
    <dbReference type="NCBI Taxonomy" id="435910"/>
    <lineage>
        <taxon>Bacteria</taxon>
        <taxon>Pseudomonadati</taxon>
        <taxon>Pseudomonadota</taxon>
        <taxon>Gammaproteobacteria</taxon>
        <taxon>Enterobacterales</taxon>
        <taxon>Enterobacteriaceae</taxon>
        <taxon>Franconibacter</taxon>
    </lineage>
</organism>
<evidence type="ECO:0000256" key="1">
    <source>
        <dbReference type="SAM" id="Phobius"/>
    </source>
</evidence>
<dbReference type="STRING" id="1121863.GCA_000621185_03002"/>
<comment type="caution">
    <text evidence="3">The sequence shown here is derived from an EMBL/GenBank/DDBJ whole genome shotgun (WGS) entry which is preliminary data.</text>
</comment>
<accession>A0A0J8VK97</accession>
<evidence type="ECO:0000313" key="4">
    <source>
        <dbReference type="Proteomes" id="UP000037315"/>
    </source>
</evidence>
<dbReference type="RefSeq" id="WP_024558013.1">
    <property type="nucleotide sequence ID" value="NZ_LFEJ01000018.1"/>
</dbReference>
<dbReference type="EMBL" id="LFEJ01000018">
    <property type="protein sequence ID" value="KMV33883.1"/>
    <property type="molecule type" value="Genomic_DNA"/>
</dbReference>